<name>A0AAJ6GDT0_BRAPL</name>
<dbReference type="InterPro" id="IPR035906">
    <property type="entry name" value="MetI-like_sf"/>
</dbReference>
<dbReference type="InterPro" id="IPR000515">
    <property type="entry name" value="MetI-like"/>
</dbReference>
<dbReference type="RefSeq" id="WP_284602882.1">
    <property type="nucleotide sequence ID" value="NZ_CP098752.1"/>
</dbReference>
<dbReference type="PANTHER" id="PTHR30151:SF0">
    <property type="entry name" value="ABC TRANSPORTER PERMEASE PROTEIN MJ0413-RELATED"/>
    <property type="match status" value="1"/>
</dbReference>
<keyword evidence="6 7" id="KW-0472">Membrane</keyword>
<accession>A0AAJ6GDT0</accession>
<comment type="similarity">
    <text evidence="7">Belongs to the binding-protein-dependent transport system permease family.</text>
</comment>
<sequence length="246" mass="28242">MKKNNNKKKIIYFFVGIILFIAIWSFISLKINSEIIFPSIDKIFLDLINIISQKDFYSNLLYTFIRVIVTFVLSFLLAITLGIIAGIFKSVRYILMPIINFIRTIPTIPLILIAVLWFNNNLVPIFVSLFVIFPIIYDAVVNGIINIDKNLIEMSNSYNVSFKNQLITLYIPSIKPYILTSISQSMGMTWKSVLASEIITLPTLGLGTKLYESHLYLNTVSLFAYCLIAIIFNIIFEIIMRLQNDL</sequence>
<dbReference type="Pfam" id="PF00528">
    <property type="entry name" value="BPD_transp_1"/>
    <property type="match status" value="1"/>
</dbReference>
<evidence type="ECO:0000256" key="5">
    <source>
        <dbReference type="ARBA" id="ARBA00022989"/>
    </source>
</evidence>
<feature type="transmembrane region" description="Helical" evidence="7">
    <location>
        <begin position="12"/>
        <end position="31"/>
    </location>
</feature>
<keyword evidence="2 7" id="KW-0813">Transport</keyword>
<organism evidence="9 10">
    <name type="scientific">Brachyspira pilosicoli</name>
    <name type="common">Serpulina pilosicoli</name>
    <dbReference type="NCBI Taxonomy" id="52584"/>
    <lineage>
        <taxon>Bacteria</taxon>
        <taxon>Pseudomonadati</taxon>
        <taxon>Spirochaetota</taxon>
        <taxon>Spirochaetia</taxon>
        <taxon>Brachyspirales</taxon>
        <taxon>Brachyspiraceae</taxon>
        <taxon>Brachyspira</taxon>
    </lineage>
</organism>
<evidence type="ECO:0000313" key="10">
    <source>
        <dbReference type="Proteomes" id="UP001242021"/>
    </source>
</evidence>
<evidence type="ECO:0000313" key="9">
    <source>
        <dbReference type="EMBL" id="WIH95071.1"/>
    </source>
</evidence>
<keyword evidence="3" id="KW-1003">Cell membrane</keyword>
<protein>
    <submittedName>
        <fullName evidence="9">ABC transporter permease subunit</fullName>
    </submittedName>
</protein>
<evidence type="ECO:0000259" key="8">
    <source>
        <dbReference type="PROSITE" id="PS50928"/>
    </source>
</evidence>
<keyword evidence="5 7" id="KW-1133">Transmembrane helix</keyword>
<proteinExistence type="inferred from homology"/>
<feature type="transmembrane region" description="Helical" evidence="7">
    <location>
        <begin position="125"/>
        <end position="145"/>
    </location>
</feature>
<feature type="transmembrane region" description="Helical" evidence="7">
    <location>
        <begin position="166"/>
        <end position="186"/>
    </location>
</feature>
<evidence type="ECO:0000256" key="7">
    <source>
        <dbReference type="RuleBase" id="RU363032"/>
    </source>
</evidence>
<dbReference type="EMBL" id="CP098754">
    <property type="protein sequence ID" value="WIH95071.1"/>
    <property type="molecule type" value="Genomic_DNA"/>
</dbReference>
<evidence type="ECO:0000256" key="1">
    <source>
        <dbReference type="ARBA" id="ARBA00004651"/>
    </source>
</evidence>
<comment type="subcellular location">
    <subcellularLocation>
        <location evidence="1 7">Cell membrane</location>
        <topology evidence="1 7">Multi-pass membrane protein</topology>
    </subcellularLocation>
</comment>
<keyword evidence="4 7" id="KW-0812">Transmembrane</keyword>
<dbReference type="GO" id="GO:0055085">
    <property type="term" value="P:transmembrane transport"/>
    <property type="evidence" value="ECO:0007669"/>
    <property type="project" value="InterPro"/>
</dbReference>
<feature type="transmembrane region" description="Helical" evidence="7">
    <location>
        <begin position="100"/>
        <end position="119"/>
    </location>
</feature>
<dbReference type="Gene3D" id="1.10.3720.10">
    <property type="entry name" value="MetI-like"/>
    <property type="match status" value="1"/>
</dbReference>
<reference evidence="9" key="1">
    <citation type="submission" date="2022-06" db="EMBL/GenBank/DDBJ databases">
        <title>Brachyspira pilosicoli from pigs in Switzerland.</title>
        <authorList>
            <person name="Schmitt S."/>
            <person name="Arnold M."/>
            <person name="Rossano A."/>
            <person name="Perreten V."/>
        </authorList>
    </citation>
    <scope>NUCLEOTIDE SEQUENCE</scope>
    <source>
        <strain evidence="9">MEI4028</strain>
    </source>
</reference>
<dbReference type="AlphaFoldDB" id="A0AAJ6GDT0"/>
<feature type="transmembrane region" description="Helical" evidence="7">
    <location>
        <begin position="64"/>
        <end position="88"/>
    </location>
</feature>
<evidence type="ECO:0000256" key="3">
    <source>
        <dbReference type="ARBA" id="ARBA00022475"/>
    </source>
</evidence>
<gene>
    <name evidence="9" type="ORF">NEH99_00705</name>
</gene>
<dbReference type="SUPFAM" id="SSF161098">
    <property type="entry name" value="MetI-like"/>
    <property type="match status" value="1"/>
</dbReference>
<feature type="domain" description="ABC transmembrane type-1" evidence="8">
    <location>
        <begin position="60"/>
        <end position="240"/>
    </location>
</feature>
<dbReference type="GO" id="GO:0005886">
    <property type="term" value="C:plasma membrane"/>
    <property type="evidence" value="ECO:0007669"/>
    <property type="project" value="UniProtKB-SubCell"/>
</dbReference>
<dbReference type="PROSITE" id="PS50928">
    <property type="entry name" value="ABC_TM1"/>
    <property type="match status" value="1"/>
</dbReference>
<feature type="transmembrane region" description="Helical" evidence="7">
    <location>
        <begin position="215"/>
        <end position="236"/>
    </location>
</feature>
<dbReference type="CDD" id="cd06261">
    <property type="entry name" value="TM_PBP2"/>
    <property type="match status" value="1"/>
</dbReference>
<dbReference type="PANTHER" id="PTHR30151">
    <property type="entry name" value="ALKANE SULFONATE ABC TRANSPORTER-RELATED, MEMBRANE SUBUNIT"/>
    <property type="match status" value="1"/>
</dbReference>
<evidence type="ECO:0000256" key="4">
    <source>
        <dbReference type="ARBA" id="ARBA00022692"/>
    </source>
</evidence>
<dbReference type="Proteomes" id="UP001242021">
    <property type="component" value="Chromosome"/>
</dbReference>
<evidence type="ECO:0000256" key="6">
    <source>
        <dbReference type="ARBA" id="ARBA00023136"/>
    </source>
</evidence>
<evidence type="ECO:0000256" key="2">
    <source>
        <dbReference type="ARBA" id="ARBA00022448"/>
    </source>
</evidence>